<dbReference type="InterPro" id="IPR023395">
    <property type="entry name" value="MCP_dom_sf"/>
</dbReference>
<feature type="repeat" description="Solcar" evidence="5">
    <location>
        <begin position="113"/>
        <end position="214"/>
    </location>
</feature>
<dbReference type="Pfam" id="PF00153">
    <property type="entry name" value="Mito_carr"/>
    <property type="match status" value="3"/>
</dbReference>
<evidence type="ECO:0000256" key="2">
    <source>
        <dbReference type="ARBA" id="ARBA00006375"/>
    </source>
</evidence>
<dbReference type="InterPro" id="IPR042164">
    <property type="entry name" value="SLC25A44"/>
</dbReference>
<dbReference type="Gene3D" id="1.50.40.10">
    <property type="entry name" value="Mitochondrial carrier domain"/>
    <property type="match status" value="2"/>
</dbReference>
<evidence type="ECO:0000256" key="3">
    <source>
        <dbReference type="ARBA" id="ARBA00022692"/>
    </source>
</evidence>
<comment type="subcellular location">
    <subcellularLocation>
        <location evidence="1">Membrane</location>
        <topology evidence="1">Multi-pass membrane protein</topology>
    </subcellularLocation>
</comment>
<dbReference type="PANTHER" id="PTHR46314">
    <property type="entry name" value="SOLUTE CARRIER FAMILY 25 MEMBER 44"/>
    <property type="match status" value="1"/>
</dbReference>
<comment type="caution">
    <text evidence="8">The sequence shown here is derived from an EMBL/GenBank/DDBJ whole genome shotgun (WGS) entry which is preliminary data.</text>
</comment>
<dbReference type="Proteomes" id="UP001142055">
    <property type="component" value="Chromosome 1"/>
</dbReference>
<evidence type="ECO:0000256" key="5">
    <source>
        <dbReference type="PROSITE-ProRule" id="PRU00282"/>
    </source>
</evidence>
<gene>
    <name evidence="8" type="ORF">RDWZM_000026</name>
</gene>
<dbReference type="PROSITE" id="PS50920">
    <property type="entry name" value="SOLCAR"/>
    <property type="match status" value="3"/>
</dbReference>
<evidence type="ECO:0008006" key="10">
    <source>
        <dbReference type="Google" id="ProtNLM"/>
    </source>
</evidence>
<keyword evidence="3 5" id="KW-0812">Transmembrane</keyword>
<keyword evidence="9" id="KW-1185">Reference proteome</keyword>
<evidence type="ECO:0000313" key="8">
    <source>
        <dbReference type="EMBL" id="KAJ6221481.1"/>
    </source>
</evidence>
<accession>A0A9Q0RP83</accession>
<name>A0A9Q0RP83_BLOTA</name>
<keyword evidence="7" id="KW-1133">Transmembrane helix</keyword>
<feature type="transmembrane region" description="Helical" evidence="7">
    <location>
        <begin position="24"/>
        <end position="45"/>
    </location>
</feature>
<evidence type="ECO:0000256" key="7">
    <source>
        <dbReference type="SAM" id="Phobius"/>
    </source>
</evidence>
<reference evidence="8" key="1">
    <citation type="submission" date="2022-12" db="EMBL/GenBank/DDBJ databases">
        <title>Genome assemblies of Blomia tropicalis.</title>
        <authorList>
            <person name="Cui Y."/>
        </authorList>
    </citation>
    <scope>NUCLEOTIDE SEQUENCE</scope>
    <source>
        <tissue evidence="8">Adult mites</tissue>
    </source>
</reference>
<evidence type="ECO:0000313" key="9">
    <source>
        <dbReference type="Proteomes" id="UP001142055"/>
    </source>
</evidence>
<keyword evidence="4 5" id="KW-0472">Membrane</keyword>
<dbReference type="OrthoDB" id="250329at2759"/>
<dbReference type="PANTHER" id="PTHR46314:SF2">
    <property type="entry name" value="SOLUTE CARRIER FAMILY 25 MEMBER 44"/>
    <property type="match status" value="1"/>
</dbReference>
<dbReference type="GO" id="GO:0015658">
    <property type="term" value="F:branched-chain amino acid transmembrane transporter activity"/>
    <property type="evidence" value="ECO:0007669"/>
    <property type="project" value="InterPro"/>
</dbReference>
<feature type="transmembrane region" description="Helical" evidence="7">
    <location>
        <begin position="185"/>
        <end position="206"/>
    </location>
</feature>
<sequence length="318" mass="36165">MEEIESNGVGLLTIEWDMMDKTRFFGLSLINTVSMRMILYPLTVIKTRLQLQKSGQEMYKGTYDCFRSIVRNEGFSGLYKGFWVNTMQVVSGFGYIITYEKVRHILSKNDINDNRIRGLIAGGCGSLVSQTIICPFDVISQHLMLWGSKSRTNSTLNLKPENISRHGMTKSVIKELYRVDGGLRAYYRGYSASVATYVPTSALWWMFYPVYSGQLVSNLPQNTSHMFIHCIAGSLSGMTVVMLTNSLDVLRANIQVRQIKSIVFAAKMLWAEERYNVFVKGLSARIVHSAFSSTFIAAGYETLKRLSLHEEFRDSVRW</sequence>
<dbReference type="SUPFAM" id="SSF103506">
    <property type="entry name" value="Mitochondrial carrier"/>
    <property type="match status" value="1"/>
</dbReference>
<feature type="repeat" description="Solcar" evidence="5">
    <location>
        <begin position="22"/>
        <end position="105"/>
    </location>
</feature>
<dbReference type="GO" id="GO:0009083">
    <property type="term" value="P:branched-chain amino acid catabolic process"/>
    <property type="evidence" value="ECO:0007669"/>
    <property type="project" value="InterPro"/>
</dbReference>
<dbReference type="GO" id="GO:0016020">
    <property type="term" value="C:membrane"/>
    <property type="evidence" value="ECO:0007669"/>
    <property type="project" value="UniProtKB-SubCell"/>
</dbReference>
<dbReference type="GO" id="GO:0005739">
    <property type="term" value="C:mitochondrion"/>
    <property type="evidence" value="ECO:0007669"/>
    <property type="project" value="InterPro"/>
</dbReference>
<dbReference type="AlphaFoldDB" id="A0A9Q0RP83"/>
<evidence type="ECO:0000256" key="4">
    <source>
        <dbReference type="ARBA" id="ARBA00023136"/>
    </source>
</evidence>
<dbReference type="InterPro" id="IPR018108">
    <property type="entry name" value="MCP_transmembrane"/>
</dbReference>
<evidence type="ECO:0000256" key="1">
    <source>
        <dbReference type="ARBA" id="ARBA00004141"/>
    </source>
</evidence>
<dbReference type="OMA" id="GPSGILM"/>
<feature type="repeat" description="Solcar" evidence="5">
    <location>
        <begin position="224"/>
        <end position="306"/>
    </location>
</feature>
<proteinExistence type="inferred from homology"/>
<organism evidence="8 9">
    <name type="scientific">Blomia tropicalis</name>
    <name type="common">Mite</name>
    <dbReference type="NCBI Taxonomy" id="40697"/>
    <lineage>
        <taxon>Eukaryota</taxon>
        <taxon>Metazoa</taxon>
        <taxon>Ecdysozoa</taxon>
        <taxon>Arthropoda</taxon>
        <taxon>Chelicerata</taxon>
        <taxon>Arachnida</taxon>
        <taxon>Acari</taxon>
        <taxon>Acariformes</taxon>
        <taxon>Sarcoptiformes</taxon>
        <taxon>Astigmata</taxon>
        <taxon>Glycyphagoidea</taxon>
        <taxon>Echimyopodidae</taxon>
        <taxon>Blomia</taxon>
    </lineage>
</organism>
<comment type="similarity">
    <text evidence="2 6">Belongs to the mitochondrial carrier (TC 2.A.29) family.</text>
</comment>
<evidence type="ECO:0000256" key="6">
    <source>
        <dbReference type="RuleBase" id="RU000488"/>
    </source>
</evidence>
<feature type="transmembrane region" description="Helical" evidence="7">
    <location>
        <begin position="226"/>
        <end position="250"/>
    </location>
</feature>
<protein>
    <recommendedName>
        <fullName evidence="10">Solute carrier family 25 member 44</fullName>
    </recommendedName>
</protein>
<dbReference type="EMBL" id="JAPWDV010000001">
    <property type="protein sequence ID" value="KAJ6221481.1"/>
    <property type="molecule type" value="Genomic_DNA"/>
</dbReference>
<keyword evidence="6" id="KW-0813">Transport</keyword>